<reference evidence="2 3" key="2">
    <citation type="journal article" date="2014" name="Stand. Genomic Sci.">
        <title>An updated genome annotation for the model marine bacterium Ruegeria pomeroyi DSS-3.</title>
        <authorList>
            <person name="Rivers A.R."/>
            <person name="Smith C.B."/>
            <person name="Moran M.A."/>
        </authorList>
    </citation>
    <scope>GENOME REANNOTATION</scope>
    <source>
        <strain evidence="3">ATCC 700808 / DSM 15171 / DSS-3</strain>
    </source>
</reference>
<feature type="region of interest" description="Disordered" evidence="1">
    <location>
        <begin position="50"/>
        <end position="71"/>
    </location>
</feature>
<protein>
    <submittedName>
        <fullName evidence="2">Uncharacterized protein</fullName>
    </submittedName>
</protein>
<dbReference type="PaxDb" id="246200-SPO1438"/>
<feature type="compositionally biased region" description="Basic and acidic residues" evidence="1">
    <location>
        <begin position="50"/>
        <end position="70"/>
    </location>
</feature>
<evidence type="ECO:0000313" key="3">
    <source>
        <dbReference type="Proteomes" id="UP000001023"/>
    </source>
</evidence>
<dbReference type="HOGENOM" id="CLU_189216_0_0_5"/>
<sequence length="89" mass="9935">MRACGLPQGRLCAILVVRRSSNPQTEEPRMDTIRTAEYARALYAAHGDKAEAEAAQKEQHSKALGNRDEAQSWQAVRRAIRQMRGANQS</sequence>
<dbReference type="Proteomes" id="UP000001023">
    <property type="component" value="Chromosome"/>
</dbReference>
<dbReference type="STRING" id="246200.SPO1438"/>
<proteinExistence type="predicted"/>
<evidence type="ECO:0000256" key="1">
    <source>
        <dbReference type="SAM" id="MobiDB-lite"/>
    </source>
</evidence>
<gene>
    <name evidence="2" type="ordered locus">SPO1438</name>
</gene>
<evidence type="ECO:0000313" key="2">
    <source>
        <dbReference type="EMBL" id="AAV94725.1"/>
    </source>
</evidence>
<dbReference type="KEGG" id="sil:SPO1438"/>
<organism evidence="2 3">
    <name type="scientific">Ruegeria pomeroyi (strain ATCC 700808 / DSM 15171 / DSS-3)</name>
    <name type="common">Silicibacter pomeroyi</name>
    <dbReference type="NCBI Taxonomy" id="246200"/>
    <lineage>
        <taxon>Bacteria</taxon>
        <taxon>Pseudomonadati</taxon>
        <taxon>Pseudomonadota</taxon>
        <taxon>Alphaproteobacteria</taxon>
        <taxon>Rhodobacterales</taxon>
        <taxon>Roseobacteraceae</taxon>
        <taxon>Ruegeria</taxon>
    </lineage>
</organism>
<name>Q5LTH6_RUEPO</name>
<accession>Q5LTH6</accession>
<dbReference type="EMBL" id="CP000031">
    <property type="protein sequence ID" value="AAV94725.1"/>
    <property type="molecule type" value="Genomic_DNA"/>
</dbReference>
<dbReference type="eggNOG" id="ENOG5032ZAN">
    <property type="taxonomic scope" value="Bacteria"/>
</dbReference>
<keyword evidence="3" id="KW-1185">Reference proteome</keyword>
<dbReference type="AlphaFoldDB" id="Q5LTH6"/>
<reference evidence="2 3" key="1">
    <citation type="journal article" date="2004" name="Nature">
        <title>Genome sequence of Silicibacter pomeroyi reveals adaptations to the marine environment.</title>
        <authorList>
            <person name="Moran M.A."/>
            <person name="Buchan A."/>
            <person name="Gonzalez J.M."/>
            <person name="Heidelberg J.F."/>
            <person name="Whitman W.B."/>
            <person name="Kiene R.P."/>
            <person name="Henriksen J.R."/>
            <person name="King G.M."/>
            <person name="Belas R."/>
            <person name="Fuqua C."/>
            <person name="Brinkac L."/>
            <person name="Lewis M."/>
            <person name="Johri S."/>
            <person name="Weaver B."/>
            <person name="Pai G."/>
            <person name="Eisen J.A."/>
            <person name="Rahe E."/>
            <person name="Sheldon W.M."/>
            <person name="Ye W."/>
            <person name="Miller T.R."/>
            <person name="Carlton J."/>
            <person name="Rasko D.A."/>
            <person name="Paulsen I.T."/>
            <person name="Ren Q."/>
            <person name="Daugherty S.C."/>
            <person name="Deboy R.T."/>
            <person name="Dodson R.J."/>
            <person name="Durkin A.S."/>
            <person name="Madupu R."/>
            <person name="Nelson W.C."/>
            <person name="Sullivan S.A."/>
            <person name="Rosovitz M.J."/>
            <person name="Haft D.H."/>
            <person name="Selengut J."/>
            <person name="Ward N."/>
        </authorList>
    </citation>
    <scope>NUCLEOTIDE SEQUENCE [LARGE SCALE GENOMIC DNA]</scope>
    <source>
        <strain evidence="3">ATCC 700808 / DSM 15171 / DSS-3</strain>
    </source>
</reference>